<sequence>MKFKKLIVASALAAALPFGALADDIKIGVSMAQFDDNFLALVRQAMQEKAAELEGVDAQFEDAKSDVGQQLQQVESFVNQKLDVIILNPVDTQAVAPIIKRAHEAGIPLVFVNRRPEVKLPDGMAFVGSDSKVAGKLQMEYIAEQLGGKGNVAILMGELSNEATRDRTSGVEEVAARYPDINIIAKETGKFARKEGIDVTNNWLLSGYEIDAIAANNDEMAIGAIMALGKNRLEEVIIGGVDATPDALAFVDRGMLDVTVFQDARGQGAVAVETAYKMARGEAVEQDIMIPYELVTADNYKLYVGRN</sequence>
<dbReference type="STRING" id="1414654.BFR47_11755"/>
<dbReference type="EMBL" id="MDKE01000010">
    <property type="protein sequence ID" value="OIN12485.1"/>
    <property type="molecule type" value="Genomic_DNA"/>
</dbReference>
<evidence type="ECO:0000313" key="7">
    <source>
        <dbReference type="Proteomes" id="UP000243073"/>
    </source>
</evidence>
<evidence type="ECO:0000259" key="5">
    <source>
        <dbReference type="Pfam" id="PF13407"/>
    </source>
</evidence>
<dbReference type="PANTHER" id="PTHR46847:SF1">
    <property type="entry name" value="D-ALLOSE-BINDING PERIPLASMIC PROTEIN-RELATED"/>
    <property type="match status" value="1"/>
</dbReference>
<dbReference type="InterPro" id="IPR025997">
    <property type="entry name" value="SBP_2_dom"/>
</dbReference>
<comment type="caution">
    <text evidence="6">The sequence shown here is derived from an EMBL/GenBank/DDBJ whole genome shotgun (WGS) entry which is preliminary data.</text>
</comment>
<accession>A0A1J4QJ28</accession>
<keyword evidence="7" id="KW-1185">Reference proteome</keyword>
<reference evidence="6 7" key="1">
    <citation type="submission" date="2016-07" db="EMBL/GenBank/DDBJ databases">
        <title>Draft Genome Sequence of Oceanisphaera psychrotolerans, isolated from coastal sediment samples.</title>
        <authorList>
            <person name="Zhuo S."/>
            <person name="Ruan Z."/>
        </authorList>
    </citation>
    <scope>NUCLEOTIDE SEQUENCE [LARGE SCALE GENOMIC DNA]</scope>
    <source>
        <strain evidence="6 7">LAM-WHM-ZC</strain>
    </source>
</reference>
<evidence type="ECO:0000256" key="1">
    <source>
        <dbReference type="ARBA" id="ARBA00004196"/>
    </source>
</evidence>
<comment type="similarity">
    <text evidence="2">Belongs to the bacterial solute-binding protein 2 family.</text>
</comment>
<evidence type="ECO:0000256" key="3">
    <source>
        <dbReference type="ARBA" id="ARBA00022729"/>
    </source>
</evidence>
<gene>
    <name evidence="6" type="ORF">BFR47_11755</name>
</gene>
<feature type="chain" id="PRO_5009632461" evidence="4">
    <location>
        <begin position="23"/>
        <end position="307"/>
    </location>
</feature>
<evidence type="ECO:0000313" key="6">
    <source>
        <dbReference type="EMBL" id="OIN12485.1"/>
    </source>
</evidence>
<name>A0A1J4QJ28_9GAMM</name>
<feature type="signal peptide" evidence="4">
    <location>
        <begin position="1"/>
        <end position="22"/>
    </location>
</feature>
<dbReference type="PANTHER" id="PTHR46847">
    <property type="entry name" value="D-ALLOSE-BINDING PERIPLASMIC PROTEIN-RELATED"/>
    <property type="match status" value="1"/>
</dbReference>
<dbReference type="Gene3D" id="3.40.50.2300">
    <property type="match status" value="2"/>
</dbReference>
<dbReference type="SUPFAM" id="SSF53822">
    <property type="entry name" value="Periplasmic binding protein-like I"/>
    <property type="match status" value="1"/>
</dbReference>
<dbReference type="GO" id="GO:0055085">
    <property type="term" value="P:transmembrane transport"/>
    <property type="evidence" value="ECO:0007669"/>
    <property type="project" value="UniProtKB-ARBA"/>
</dbReference>
<dbReference type="RefSeq" id="WP_071471892.1">
    <property type="nucleotide sequence ID" value="NZ_MDKE01000010.1"/>
</dbReference>
<protein>
    <submittedName>
        <fullName evidence="6">Rhizopine-binding protein</fullName>
    </submittedName>
</protein>
<keyword evidence="3 4" id="KW-0732">Signal</keyword>
<proteinExistence type="inferred from homology"/>
<dbReference type="GO" id="GO:0030313">
    <property type="term" value="C:cell envelope"/>
    <property type="evidence" value="ECO:0007669"/>
    <property type="project" value="UniProtKB-SubCell"/>
</dbReference>
<evidence type="ECO:0000256" key="4">
    <source>
        <dbReference type="SAM" id="SignalP"/>
    </source>
</evidence>
<dbReference type="OrthoDB" id="9769193at2"/>
<organism evidence="6 7">
    <name type="scientific">Oceanisphaera psychrotolerans</name>
    <dbReference type="NCBI Taxonomy" id="1414654"/>
    <lineage>
        <taxon>Bacteria</taxon>
        <taxon>Pseudomonadati</taxon>
        <taxon>Pseudomonadota</taxon>
        <taxon>Gammaproteobacteria</taxon>
        <taxon>Aeromonadales</taxon>
        <taxon>Aeromonadaceae</taxon>
        <taxon>Oceanisphaera</taxon>
    </lineage>
</organism>
<comment type="subcellular location">
    <subcellularLocation>
        <location evidence="1">Cell envelope</location>
    </subcellularLocation>
</comment>
<dbReference type="InterPro" id="IPR028082">
    <property type="entry name" value="Peripla_BP_I"/>
</dbReference>
<evidence type="ECO:0000256" key="2">
    <source>
        <dbReference type="ARBA" id="ARBA00007639"/>
    </source>
</evidence>
<feature type="domain" description="Periplasmic binding protein" evidence="5">
    <location>
        <begin position="27"/>
        <end position="282"/>
    </location>
</feature>
<dbReference type="Pfam" id="PF13407">
    <property type="entry name" value="Peripla_BP_4"/>
    <property type="match status" value="1"/>
</dbReference>
<dbReference type="AlphaFoldDB" id="A0A1J4QJ28"/>
<dbReference type="CDD" id="cd06301">
    <property type="entry name" value="PBP1_rhizopine_binding-like"/>
    <property type="match status" value="1"/>
</dbReference>
<dbReference type="Proteomes" id="UP000243073">
    <property type="component" value="Unassembled WGS sequence"/>
</dbReference>
<dbReference type="GO" id="GO:0030246">
    <property type="term" value="F:carbohydrate binding"/>
    <property type="evidence" value="ECO:0007669"/>
    <property type="project" value="UniProtKB-ARBA"/>
</dbReference>